<feature type="transmembrane region" description="Helical" evidence="4">
    <location>
        <begin position="955"/>
        <end position="975"/>
    </location>
</feature>
<dbReference type="SMART" id="SM00320">
    <property type="entry name" value="WD40"/>
    <property type="match status" value="13"/>
</dbReference>
<evidence type="ECO:0000256" key="4">
    <source>
        <dbReference type="SAM" id="Phobius"/>
    </source>
</evidence>
<dbReference type="AlphaFoldDB" id="A0AAU9KLB1"/>
<feature type="repeat" description="WD" evidence="3">
    <location>
        <begin position="267"/>
        <end position="308"/>
    </location>
</feature>
<reference evidence="5" key="1">
    <citation type="submission" date="2021-09" db="EMBL/GenBank/DDBJ databases">
        <authorList>
            <consortium name="AG Swart"/>
            <person name="Singh M."/>
            <person name="Singh A."/>
            <person name="Seah K."/>
            <person name="Emmerich C."/>
        </authorList>
    </citation>
    <scope>NUCLEOTIDE SEQUENCE</scope>
    <source>
        <strain evidence="5">ATCC30299</strain>
    </source>
</reference>
<dbReference type="PANTHER" id="PTHR19848:SF8">
    <property type="entry name" value="F-BOX AND WD REPEAT DOMAIN CONTAINING 7"/>
    <property type="match status" value="1"/>
</dbReference>
<feature type="transmembrane region" description="Helical" evidence="4">
    <location>
        <begin position="1046"/>
        <end position="1071"/>
    </location>
</feature>
<feature type="transmembrane region" description="Helical" evidence="4">
    <location>
        <begin position="987"/>
        <end position="1017"/>
    </location>
</feature>
<feature type="repeat" description="WD" evidence="3">
    <location>
        <begin position="225"/>
        <end position="266"/>
    </location>
</feature>
<feature type="repeat" description="WD" evidence="3">
    <location>
        <begin position="523"/>
        <end position="550"/>
    </location>
</feature>
<feature type="transmembrane region" description="Helical" evidence="4">
    <location>
        <begin position="871"/>
        <end position="891"/>
    </location>
</feature>
<evidence type="ECO:0000256" key="3">
    <source>
        <dbReference type="PROSITE-ProRule" id="PRU00221"/>
    </source>
</evidence>
<dbReference type="Pfam" id="PF00400">
    <property type="entry name" value="WD40"/>
    <property type="match status" value="7"/>
</dbReference>
<dbReference type="InterPro" id="IPR001680">
    <property type="entry name" value="WD40_rpt"/>
</dbReference>
<evidence type="ECO:0000256" key="2">
    <source>
        <dbReference type="ARBA" id="ARBA00022737"/>
    </source>
</evidence>
<feature type="repeat" description="WD" evidence="3">
    <location>
        <begin position="309"/>
        <end position="341"/>
    </location>
</feature>
<keyword evidence="4" id="KW-0472">Membrane</keyword>
<keyword evidence="1 3" id="KW-0853">WD repeat</keyword>
<keyword evidence="4" id="KW-1133">Transmembrane helix</keyword>
<evidence type="ECO:0000313" key="5">
    <source>
        <dbReference type="EMBL" id="CAG9334844.1"/>
    </source>
</evidence>
<dbReference type="InterPro" id="IPR015943">
    <property type="entry name" value="WD40/YVTN_repeat-like_dom_sf"/>
</dbReference>
<dbReference type="Proteomes" id="UP001162131">
    <property type="component" value="Unassembled WGS sequence"/>
</dbReference>
<feature type="repeat" description="WD" evidence="3">
    <location>
        <begin position="475"/>
        <end position="507"/>
    </location>
</feature>
<dbReference type="PROSITE" id="PS50082">
    <property type="entry name" value="WD_REPEATS_2"/>
    <property type="match status" value="6"/>
</dbReference>
<keyword evidence="6" id="KW-1185">Reference proteome</keyword>
<evidence type="ECO:0008006" key="7">
    <source>
        <dbReference type="Google" id="ProtNLM"/>
    </source>
</evidence>
<dbReference type="InterPro" id="IPR019775">
    <property type="entry name" value="WD40_repeat_CS"/>
</dbReference>
<accession>A0AAU9KLB1</accession>
<dbReference type="InterPro" id="IPR036322">
    <property type="entry name" value="WD40_repeat_dom_sf"/>
</dbReference>
<dbReference type="SUPFAM" id="SSF50978">
    <property type="entry name" value="WD40 repeat-like"/>
    <property type="match status" value="3"/>
</dbReference>
<dbReference type="CDD" id="cd00200">
    <property type="entry name" value="WD40"/>
    <property type="match status" value="1"/>
</dbReference>
<name>A0AAU9KLB1_9CILI</name>
<evidence type="ECO:0000313" key="6">
    <source>
        <dbReference type="Proteomes" id="UP001162131"/>
    </source>
</evidence>
<sequence length="1185" mass="135777">MSSSKTEKQSGIMSWIFSNEQAKTVVRKSRKRIKLSKPQIKLNKLMNEVTNYIIDNAENSVTASTPINSICLSSDEPFVYFASSKGSVSCFNYEECKIVNDSILHINSINTLLIDHNLNRAVICGESPIVRIYTVPDFELEYEFKEHALNISKIYLNHGLCYSGDVGGVVNRINLFELKPDNFSIPNIGKITDLLVTRDNNFLYVSGDAFIKVYDTKTKKEISQLNNHTGIVTCLAIDPKSEYLASGGEDCNIFLWKIPDNTLFKKIGQHSAILRSLSISSDGIFLASGSDDFLVKIWDLDYERREQTLGGHKGIIRAAVFSAKRDFIFSGGDDTMLKVWKFPEFQEDYFYKANSSTDYNSVTFIPDTKALMSCGTDKIVRRWDKNGNPSNAFATQGSGLKICISQDERYGAVGDELGILYIFNPFTFEVHHKIQAHRGLIRDLCFSPRGDYLITGGGDSIVYIWNLEGTENLQLRGHSQSIWCLCISHDGKRIYSGSSDKTVIEWEAEAACEKKIFHIQEPVSSIAISQDDSLIITGGMVGIVKVWNIDEAWLESKFTVHAGVVTQIVVLHSNETMLTAGTDFKIFVISLLYREAVTYFSRKSPIYSLVVSSDESYIATGEKQHIIFQENPLSAQTISVAGPIEKIQEYLSYMRDVLTDKHPTYDNAYDNFLILPHYVNSLHIYSFLNLKEYISGALSHSAATIKTSQGFYPLSIALLKEFKGLRDEFVKCFCAVGKHNPFILQIVENDLNSMNTQGFGALNDLYEVLYQETQRKSLPKFCESNVVLPITNISDSPRIKISDFFNENGISNQGTSMIFKESYIKLNFHMGSRQSLDFLMSLSTCKNNEVFKTPLILDVIRYKWETARYPLMYQGFMYYSYLVTLSIYTAWFMKNRSFQITLFIMNSLLNIFELFLMAVSGKYYFTYIWNYVDWFRGIMLLLYEYMEWYNVLPELMPSVFAIVTFLSWARGIAYFRLFKTTRYFINLLISVISGMSGYIILLIYSTFAFCFIFIVLARDMHIPDLMLNVRTSYNLVFGNFDFESEIIELTVVTLGIIINPIIMMTILISIITDVYEQVQSDCLSSDIKELIFLNIEVENLMFWKRKNVHRQYIQVVKEYEREDDLSWEGKLTVLKKSLEKSHHSTLQFYGAFTKRLKDRDELMSQNAKKAQKIIELLDREAEKED</sequence>
<dbReference type="EMBL" id="CAJZBQ010000060">
    <property type="protein sequence ID" value="CAG9334844.1"/>
    <property type="molecule type" value="Genomic_DNA"/>
</dbReference>
<keyword evidence="4" id="KW-0812">Transmembrane</keyword>
<gene>
    <name evidence="5" type="ORF">BSTOLATCC_MIC62429</name>
</gene>
<organism evidence="5 6">
    <name type="scientific">Blepharisma stoltei</name>
    <dbReference type="NCBI Taxonomy" id="1481888"/>
    <lineage>
        <taxon>Eukaryota</taxon>
        <taxon>Sar</taxon>
        <taxon>Alveolata</taxon>
        <taxon>Ciliophora</taxon>
        <taxon>Postciliodesmatophora</taxon>
        <taxon>Heterotrichea</taxon>
        <taxon>Heterotrichida</taxon>
        <taxon>Blepharismidae</taxon>
        <taxon>Blepharisma</taxon>
    </lineage>
</organism>
<dbReference type="PANTHER" id="PTHR19848">
    <property type="entry name" value="WD40 REPEAT PROTEIN"/>
    <property type="match status" value="1"/>
</dbReference>
<proteinExistence type="predicted"/>
<dbReference type="Gene3D" id="2.130.10.10">
    <property type="entry name" value="YVTN repeat-like/Quinoprotein amine dehydrogenase"/>
    <property type="match status" value="4"/>
</dbReference>
<keyword evidence="2" id="KW-0677">Repeat</keyword>
<comment type="caution">
    <text evidence="5">The sequence shown here is derived from an EMBL/GenBank/DDBJ whole genome shotgun (WGS) entry which is preliminary data.</text>
</comment>
<evidence type="ECO:0000256" key="1">
    <source>
        <dbReference type="ARBA" id="ARBA00022574"/>
    </source>
</evidence>
<protein>
    <recommendedName>
        <fullName evidence="7">Ion transport domain-containing protein</fullName>
    </recommendedName>
</protein>
<feature type="repeat" description="WD" evidence="3">
    <location>
        <begin position="434"/>
        <end position="475"/>
    </location>
</feature>
<dbReference type="PROSITE" id="PS00678">
    <property type="entry name" value="WD_REPEATS_1"/>
    <property type="match status" value="2"/>
</dbReference>
<dbReference type="PROSITE" id="PS50294">
    <property type="entry name" value="WD_REPEATS_REGION"/>
    <property type="match status" value="5"/>
</dbReference>